<evidence type="ECO:0000256" key="3">
    <source>
        <dbReference type="ARBA" id="ARBA00023163"/>
    </source>
</evidence>
<reference evidence="6" key="1">
    <citation type="submission" date="2011-02" db="EMBL/GenBank/DDBJ databases">
        <title>The complete genome of Planctomyces brasiliensis DSM 5305.</title>
        <authorList>
            <person name="Lucas S."/>
            <person name="Copeland A."/>
            <person name="Lapidus A."/>
            <person name="Bruce D."/>
            <person name="Goodwin L."/>
            <person name="Pitluck S."/>
            <person name="Kyrpides N."/>
            <person name="Mavromatis K."/>
            <person name="Pagani I."/>
            <person name="Ivanova N."/>
            <person name="Ovchinnikova G."/>
            <person name="Lu M."/>
            <person name="Detter J.C."/>
            <person name="Han C."/>
            <person name="Land M."/>
            <person name="Hauser L."/>
            <person name="Markowitz V."/>
            <person name="Cheng J.-F."/>
            <person name="Hugenholtz P."/>
            <person name="Woyke T."/>
            <person name="Wu D."/>
            <person name="Tindall B."/>
            <person name="Pomrenke H.G."/>
            <person name="Brambilla E."/>
            <person name="Klenk H.-P."/>
            <person name="Eisen J.A."/>
        </authorList>
    </citation>
    <scope>NUCLEOTIDE SEQUENCE [LARGE SCALE GENOMIC DNA]</scope>
    <source>
        <strain evidence="6">ATCC 49424 / DSM 5305 / JCM 21570 / NBRC 103401 / IFAM 1448</strain>
    </source>
</reference>
<dbReference type="Proteomes" id="UP000006860">
    <property type="component" value="Chromosome"/>
</dbReference>
<gene>
    <name evidence="5" type="ordered locus">Plabr_3761</name>
</gene>
<sequence>MRRRVALIIETSSEYGRGLLSGIVRYMRIHDDWSVFLEQRGLFEKPPSWIKKWQGDGIITRVTNDAVIDAAQTNNVPLVELTDRHGEHRFPQIRSDDHRIGELGAEHFLERGFERFAFCGFSGEQWSLRRQEAFVETVRSRFPESCSLYNTPWGDSDSVSWDEEQQRIESWLQTMEPPFAVMSCNDLRGKHVVDACAALGLSVPEQVAVLGVDNGEQLCNLCSPPLSSVIPDAEEVGFRAAELLAQLMTGADLCPEIMIPPIGIATRQSTDAMAVSDPDMAKALNFIRENACRNIRVQDVVDNVSISRSTLERQCRQHLGRSPQGQIRYEQVKRVRELILRTELSLEEIAYRCGFEHAEYMHVVFKRITGTTPGALRQRRIG</sequence>
<dbReference type="PROSITE" id="PS01124">
    <property type="entry name" value="HTH_ARAC_FAMILY_2"/>
    <property type="match status" value="1"/>
</dbReference>
<protein>
    <submittedName>
        <fullName evidence="5">Transcriptional regulator, AraC family</fullName>
    </submittedName>
</protein>
<feature type="domain" description="HTH araC/xylS-type" evidence="4">
    <location>
        <begin position="281"/>
        <end position="379"/>
    </location>
</feature>
<dbReference type="KEGG" id="pbs:Plabr_3761"/>
<keyword evidence="6" id="KW-1185">Reference proteome</keyword>
<organism evidence="5 6">
    <name type="scientific">Rubinisphaera brasiliensis (strain ATCC 49424 / DSM 5305 / JCM 21570 / IAM 15109 / NBRC 103401 / IFAM 1448)</name>
    <name type="common">Planctomyces brasiliensis</name>
    <dbReference type="NCBI Taxonomy" id="756272"/>
    <lineage>
        <taxon>Bacteria</taxon>
        <taxon>Pseudomonadati</taxon>
        <taxon>Planctomycetota</taxon>
        <taxon>Planctomycetia</taxon>
        <taxon>Planctomycetales</taxon>
        <taxon>Planctomycetaceae</taxon>
        <taxon>Rubinisphaera</taxon>
    </lineage>
</organism>
<keyword evidence="3" id="KW-0804">Transcription</keyword>
<dbReference type="InterPro" id="IPR046335">
    <property type="entry name" value="LacI/GalR-like_sensor"/>
</dbReference>
<evidence type="ECO:0000313" key="6">
    <source>
        <dbReference type="Proteomes" id="UP000006860"/>
    </source>
</evidence>
<dbReference type="SMART" id="SM00342">
    <property type="entry name" value="HTH_ARAC"/>
    <property type="match status" value="1"/>
</dbReference>
<accession>F0SS13</accession>
<evidence type="ECO:0000256" key="1">
    <source>
        <dbReference type="ARBA" id="ARBA00023015"/>
    </source>
</evidence>
<dbReference type="eggNOG" id="COG2207">
    <property type="taxonomic scope" value="Bacteria"/>
</dbReference>
<dbReference type="eggNOG" id="COG1609">
    <property type="taxonomic scope" value="Bacteria"/>
</dbReference>
<dbReference type="CDD" id="cd01543">
    <property type="entry name" value="PBP1_XylR"/>
    <property type="match status" value="1"/>
</dbReference>
<dbReference type="Pfam" id="PF13377">
    <property type="entry name" value="Peripla_BP_3"/>
    <property type="match status" value="1"/>
</dbReference>
<dbReference type="PANTHER" id="PTHR30146:SF24">
    <property type="entry name" value="XYLOSE OPERON REGULATORY PROTEIN"/>
    <property type="match status" value="1"/>
</dbReference>
<evidence type="ECO:0000259" key="4">
    <source>
        <dbReference type="PROSITE" id="PS01124"/>
    </source>
</evidence>
<dbReference type="Gene3D" id="1.10.10.60">
    <property type="entry name" value="Homeodomain-like"/>
    <property type="match status" value="1"/>
</dbReference>
<dbReference type="GO" id="GO:0000976">
    <property type="term" value="F:transcription cis-regulatory region binding"/>
    <property type="evidence" value="ECO:0007669"/>
    <property type="project" value="TreeGrafter"/>
</dbReference>
<dbReference type="HOGENOM" id="CLU_042405_1_0_0"/>
<dbReference type="InterPro" id="IPR028082">
    <property type="entry name" value="Peripla_BP_I"/>
</dbReference>
<dbReference type="Gene3D" id="3.40.50.2300">
    <property type="match status" value="2"/>
</dbReference>
<name>F0SS13_RUBBR</name>
<proteinExistence type="predicted"/>
<dbReference type="SUPFAM" id="SSF46689">
    <property type="entry name" value="Homeodomain-like"/>
    <property type="match status" value="1"/>
</dbReference>
<dbReference type="InterPro" id="IPR009057">
    <property type="entry name" value="Homeodomain-like_sf"/>
</dbReference>
<dbReference type="InterPro" id="IPR018060">
    <property type="entry name" value="HTH_AraC"/>
</dbReference>
<dbReference type="AlphaFoldDB" id="F0SS13"/>
<evidence type="ECO:0000313" key="5">
    <source>
        <dbReference type="EMBL" id="ADY61351.1"/>
    </source>
</evidence>
<dbReference type="Pfam" id="PF12833">
    <property type="entry name" value="HTH_18"/>
    <property type="match status" value="1"/>
</dbReference>
<dbReference type="STRING" id="756272.Plabr_3761"/>
<dbReference type="GO" id="GO:0003700">
    <property type="term" value="F:DNA-binding transcription factor activity"/>
    <property type="evidence" value="ECO:0007669"/>
    <property type="project" value="InterPro"/>
</dbReference>
<evidence type="ECO:0000256" key="2">
    <source>
        <dbReference type="ARBA" id="ARBA00023125"/>
    </source>
</evidence>
<dbReference type="Pfam" id="PF22177">
    <property type="entry name" value="PBP1_XylR"/>
    <property type="match status" value="1"/>
</dbReference>
<dbReference type="EMBL" id="CP002546">
    <property type="protein sequence ID" value="ADY61351.1"/>
    <property type="molecule type" value="Genomic_DNA"/>
</dbReference>
<keyword evidence="2" id="KW-0238">DNA-binding</keyword>
<dbReference type="RefSeq" id="WP_013630070.1">
    <property type="nucleotide sequence ID" value="NC_015174.1"/>
</dbReference>
<dbReference type="SUPFAM" id="SSF53822">
    <property type="entry name" value="Periplasmic binding protein-like I"/>
    <property type="match status" value="1"/>
</dbReference>
<dbReference type="PANTHER" id="PTHR30146">
    <property type="entry name" value="LACI-RELATED TRANSCRIPTIONAL REPRESSOR"/>
    <property type="match status" value="1"/>
</dbReference>
<keyword evidence="1" id="KW-0805">Transcription regulation</keyword>
<dbReference type="InterPro" id="IPR054031">
    <property type="entry name" value="XylR_PBP1"/>
</dbReference>